<evidence type="ECO:0000313" key="3">
    <source>
        <dbReference type="Proteomes" id="UP000321181"/>
    </source>
</evidence>
<feature type="domain" description="Glutaredoxin" evidence="1">
    <location>
        <begin position="4"/>
        <end position="61"/>
    </location>
</feature>
<dbReference type="PROSITE" id="PS51354">
    <property type="entry name" value="GLUTAREDOXIN_2"/>
    <property type="match status" value="1"/>
</dbReference>
<gene>
    <name evidence="2" type="primary">nrdH</name>
    <name evidence="2" type="ORF">CAE01nite_02390</name>
</gene>
<dbReference type="AlphaFoldDB" id="A0A512D7Q8"/>
<comment type="caution">
    <text evidence="2">The sequence shown here is derived from an EMBL/GenBank/DDBJ whole genome shotgun (WGS) entry which is preliminary data.</text>
</comment>
<accession>A0A512D7Q8</accession>
<dbReference type="Proteomes" id="UP000321181">
    <property type="component" value="Unassembled WGS sequence"/>
</dbReference>
<protein>
    <submittedName>
        <fullName evidence="2">NrdH-redoxin</fullName>
    </submittedName>
</protein>
<dbReference type="PANTHER" id="PTHR34386:SF1">
    <property type="entry name" value="GLUTAREDOXIN-LIKE PROTEIN NRDH"/>
    <property type="match status" value="1"/>
</dbReference>
<evidence type="ECO:0000259" key="1">
    <source>
        <dbReference type="Pfam" id="PF00462"/>
    </source>
</evidence>
<dbReference type="CDD" id="cd02976">
    <property type="entry name" value="NrdH"/>
    <property type="match status" value="1"/>
</dbReference>
<dbReference type="RefSeq" id="WP_281285539.1">
    <property type="nucleotide sequence ID" value="NZ_BAAARM010000001.1"/>
</dbReference>
<dbReference type="InterPro" id="IPR051548">
    <property type="entry name" value="Grx-like_ET"/>
</dbReference>
<sequence>MVTVTVYSTPDCVQCRMTYLALEQAGIGYAVVDLSRDAAARRHVTQVLGHSTAPVVVVDGDPSVHWSGFRRDRITALAPRPDAG</sequence>
<organism evidence="2 3">
    <name type="scientific">Cellulomonas aerilata</name>
    <dbReference type="NCBI Taxonomy" id="515326"/>
    <lineage>
        <taxon>Bacteria</taxon>
        <taxon>Bacillati</taxon>
        <taxon>Actinomycetota</taxon>
        <taxon>Actinomycetes</taxon>
        <taxon>Micrococcales</taxon>
        <taxon>Cellulomonadaceae</taxon>
        <taxon>Cellulomonas</taxon>
    </lineage>
</organism>
<reference evidence="2 3" key="1">
    <citation type="submission" date="2019-07" db="EMBL/GenBank/DDBJ databases">
        <title>Whole genome shotgun sequence of Cellulomonas aerilata NBRC 106308.</title>
        <authorList>
            <person name="Hosoyama A."/>
            <person name="Uohara A."/>
            <person name="Ohji S."/>
            <person name="Ichikawa N."/>
        </authorList>
    </citation>
    <scope>NUCLEOTIDE SEQUENCE [LARGE SCALE GENOMIC DNA]</scope>
    <source>
        <strain evidence="2 3">NBRC 106308</strain>
    </source>
</reference>
<dbReference type="InterPro" id="IPR002109">
    <property type="entry name" value="Glutaredoxin"/>
</dbReference>
<dbReference type="PANTHER" id="PTHR34386">
    <property type="entry name" value="GLUTAREDOXIN"/>
    <property type="match status" value="1"/>
</dbReference>
<dbReference type="SUPFAM" id="SSF52833">
    <property type="entry name" value="Thioredoxin-like"/>
    <property type="match status" value="1"/>
</dbReference>
<dbReference type="GO" id="GO:0009055">
    <property type="term" value="F:electron transfer activity"/>
    <property type="evidence" value="ECO:0007669"/>
    <property type="project" value="TreeGrafter"/>
</dbReference>
<dbReference type="EMBL" id="BJYY01000001">
    <property type="protein sequence ID" value="GEO32514.1"/>
    <property type="molecule type" value="Genomic_DNA"/>
</dbReference>
<evidence type="ECO:0000313" key="2">
    <source>
        <dbReference type="EMBL" id="GEO32514.1"/>
    </source>
</evidence>
<dbReference type="Gene3D" id="3.40.30.10">
    <property type="entry name" value="Glutaredoxin"/>
    <property type="match status" value="1"/>
</dbReference>
<name>A0A512D7Q8_9CELL</name>
<dbReference type="Pfam" id="PF00462">
    <property type="entry name" value="Glutaredoxin"/>
    <property type="match status" value="1"/>
</dbReference>
<proteinExistence type="predicted"/>
<keyword evidence="3" id="KW-1185">Reference proteome</keyword>
<dbReference type="GO" id="GO:0045454">
    <property type="term" value="P:cell redox homeostasis"/>
    <property type="evidence" value="ECO:0007669"/>
    <property type="project" value="TreeGrafter"/>
</dbReference>
<dbReference type="InterPro" id="IPR036249">
    <property type="entry name" value="Thioredoxin-like_sf"/>
</dbReference>